<feature type="compositionally biased region" description="Low complexity" evidence="1">
    <location>
        <begin position="30"/>
        <end position="54"/>
    </location>
</feature>
<proteinExistence type="predicted"/>
<gene>
    <name evidence="2" type="ORF">ACFP3J_13870</name>
</gene>
<sequence length="111" mass="11299">MLGPNEPEEGSELNTPSDTLPPRRRRRAASRPAGPPAAAAEAPAEVTVPAIPAAETDEIAEAVEDETIGAEEAQVTDQTAASGEAAPARPRRRATRRVSAPAGAPVSAEAA</sequence>
<keyword evidence="3" id="KW-1185">Reference proteome</keyword>
<reference evidence="3" key="1">
    <citation type="journal article" date="2019" name="Int. J. Syst. Evol. Microbiol.">
        <title>The Global Catalogue of Microorganisms (GCM) 10K type strain sequencing project: providing services to taxonomists for standard genome sequencing and annotation.</title>
        <authorList>
            <consortium name="The Broad Institute Genomics Platform"/>
            <consortium name="The Broad Institute Genome Sequencing Center for Infectious Disease"/>
            <person name="Wu L."/>
            <person name="Ma J."/>
        </authorList>
    </citation>
    <scope>NUCLEOTIDE SEQUENCE [LARGE SCALE GENOMIC DNA]</scope>
    <source>
        <strain evidence="3">KCTC 5701</strain>
    </source>
</reference>
<organism evidence="2 3">
    <name type="scientific">Streptomyces nogalater</name>
    <dbReference type="NCBI Taxonomy" id="38314"/>
    <lineage>
        <taxon>Bacteria</taxon>
        <taxon>Bacillati</taxon>
        <taxon>Actinomycetota</taxon>
        <taxon>Actinomycetes</taxon>
        <taxon>Kitasatosporales</taxon>
        <taxon>Streptomycetaceae</taxon>
        <taxon>Streptomyces</taxon>
    </lineage>
</organism>
<name>A0ABW0WIF2_STRNO</name>
<dbReference type="EMBL" id="JBHSOE010000019">
    <property type="protein sequence ID" value="MFC5656569.1"/>
    <property type="molecule type" value="Genomic_DNA"/>
</dbReference>
<feature type="compositionally biased region" description="Low complexity" evidence="1">
    <location>
        <begin position="97"/>
        <end position="111"/>
    </location>
</feature>
<accession>A0ABW0WIF2</accession>
<feature type="region of interest" description="Disordered" evidence="1">
    <location>
        <begin position="1"/>
        <end position="111"/>
    </location>
</feature>
<comment type="caution">
    <text evidence="2">The sequence shown here is derived from an EMBL/GenBank/DDBJ whole genome shotgun (WGS) entry which is preliminary data.</text>
</comment>
<dbReference type="RefSeq" id="WP_382466755.1">
    <property type="nucleotide sequence ID" value="NZ_JBHSOE010000019.1"/>
</dbReference>
<evidence type="ECO:0000313" key="2">
    <source>
        <dbReference type="EMBL" id="MFC5656569.1"/>
    </source>
</evidence>
<feature type="compositionally biased region" description="Acidic residues" evidence="1">
    <location>
        <begin position="1"/>
        <end position="11"/>
    </location>
</feature>
<evidence type="ECO:0000313" key="3">
    <source>
        <dbReference type="Proteomes" id="UP001596065"/>
    </source>
</evidence>
<feature type="non-terminal residue" evidence="2">
    <location>
        <position position="111"/>
    </location>
</feature>
<feature type="compositionally biased region" description="Acidic residues" evidence="1">
    <location>
        <begin position="55"/>
        <end position="69"/>
    </location>
</feature>
<dbReference type="Proteomes" id="UP001596065">
    <property type="component" value="Unassembled WGS sequence"/>
</dbReference>
<protein>
    <submittedName>
        <fullName evidence="2">Uncharacterized protein</fullName>
    </submittedName>
</protein>
<evidence type="ECO:0000256" key="1">
    <source>
        <dbReference type="SAM" id="MobiDB-lite"/>
    </source>
</evidence>